<dbReference type="RefSeq" id="WP_079729237.1">
    <property type="nucleotide sequence ID" value="NZ_FVZE01000001.1"/>
</dbReference>
<feature type="domain" description="N-acetyltransferase" evidence="3">
    <location>
        <begin position="103"/>
        <end position="231"/>
    </location>
</feature>
<sequence>MSEHVLDRLIWNALTGEQAGFAIGSGKARRYRSDIGPLAATQDRSRESQADLAALVRQHGSLFIVELEQEARQAMEPEGTRVAKRRQGIQLVFSGERPALDDAALVRLDRDHYPQMLELARLTEPGPFADSTADLGQFWGMFEEGRLVAMAGQRMRVPGYVEVSGVCTLPQVRGRGLASRLMRKVIADILDEGRVPFLHSYADNESALALYGHLGFAERARVWMTLYDAAP</sequence>
<reference evidence="5" key="1">
    <citation type="submission" date="2017-02" db="EMBL/GenBank/DDBJ databases">
        <authorList>
            <person name="Varghese N."/>
            <person name="Submissions S."/>
        </authorList>
    </citation>
    <scope>NUCLEOTIDE SEQUENCE [LARGE SCALE GENOMIC DNA]</scope>
    <source>
        <strain evidence="5">SM117</strain>
    </source>
</reference>
<dbReference type="InterPro" id="IPR050832">
    <property type="entry name" value="Bact_Acetyltransf"/>
</dbReference>
<evidence type="ECO:0000313" key="4">
    <source>
        <dbReference type="EMBL" id="SLJ86443.1"/>
    </source>
</evidence>
<keyword evidence="5" id="KW-1185">Reference proteome</keyword>
<dbReference type="Gene3D" id="3.40.630.30">
    <property type="match status" value="1"/>
</dbReference>
<dbReference type="PANTHER" id="PTHR43877">
    <property type="entry name" value="AMINOALKYLPHOSPHONATE N-ACETYLTRANSFERASE-RELATED-RELATED"/>
    <property type="match status" value="1"/>
</dbReference>
<keyword evidence="1 4" id="KW-0808">Transferase</keyword>
<dbReference type="EMBL" id="FVZE01000001">
    <property type="protein sequence ID" value="SLJ86443.1"/>
    <property type="molecule type" value="Genomic_DNA"/>
</dbReference>
<evidence type="ECO:0000313" key="5">
    <source>
        <dbReference type="Proteomes" id="UP000190989"/>
    </source>
</evidence>
<evidence type="ECO:0000256" key="2">
    <source>
        <dbReference type="ARBA" id="ARBA00023315"/>
    </source>
</evidence>
<accession>A0A1U6GSC3</accession>
<dbReference type="Proteomes" id="UP000190989">
    <property type="component" value="Unassembled WGS sequence"/>
</dbReference>
<dbReference type="STRING" id="428990.SAMN06295987_101249"/>
<dbReference type="CDD" id="cd04301">
    <property type="entry name" value="NAT_SF"/>
    <property type="match status" value="1"/>
</dbReference>
<dbReference type="PROSITE" id="PS51186">
    <property type="entry name" value="GNAT"/>
    <property type="match status" value="1"/>
</dbReference>
<protein>
    <submittedName>
        <fullName evidence="4">Predicted acetyltransferase, GNAT family</fullName>
    </submittedName>
</protein>
<dbReference type="SUPFAM" id="SSF55729">
    <property type="entry name" value="Acyl-CoA N-acyltransferases (Nat)"/>
    <property type="match status" value="1"/>
</dbReference>
<dbReference type="GO" id="GO:0016747">
    <property type="term" value="F:acyltransferase activity, transferring groups other than amino-acyl groups"/>
    <property type="evidence" value="ECO:0007669"/>
    <property type="project" value="InterPro"/>
</dbReference>
<dbReference type="Pfam" id="PF08445">
    <property type="entry name" value="FR47"/>
    <property type="match status" value="1"/>
</dbReference>
<name>A0A1U6GSC3_9SPHN</name>
<dbReference type="InterPro" id="IPR000182">
    <property type="entry name" value="GNAT_dom"/>
</dbReference>
<keyword evidence="2" id="KW-0012">Acyltransferase</keyword>
<organism evidence="4 5">
    <name type="scientific">Novosphingobium mathurense</name>
    <dbReference type="NCBI Taxonomy" id="428990"/>
    <lineage>
        <taxon>Bacteria</taxon>
        <taxon>Pseudomonadati</taxon>
        <taxon>Pseudomonadota</taxon>
        <taxon>Alphaproteobacteria</taxon>
        <taxon>Sphingomonadales</taxon>
        <taxon>Sphingomonadaceae</taxon>
        <taxon>Novosphingobium</taxon>
    </lineage>
</organism>
<evidence type="ECO:0000259" key="3">
    <source>
        <dbReference type="PROSITE" id="PS51186"/>
    </source>
</evidence>
<evidence type="ECO:0000256" key="1">
    <source>
        <dbReference type="ARBA" id="ARBA00022679"/>
    </source>
</evidence>
<proteinExistence type="predicted"/>
<dbReference type="AlphaFoldDB" id="A0A1U6GSC3"/>
<dbReference type="InterPro" id="IPR013653">
    <property type="entry name" value="GCN5-like_dom"/>
</dbReference>
<dbReference type="PANTHER" id="PTHR43877:SF2">
    <property type="entry name" value="AMINOALKYLPHOSPHONATE N-ACETYLTRANSFERASE-RELATED"/>
    <property type="match status" value="1"/>
</dbReference>
<gene>
    <name evidence="4" type="ORF">SAMN06295987_101249</name>
</gene>
<dbReference type="InterPro" id="IPR016181">
    <property type="entry name" value="Acyl_CoA_acyltransferase"/>
</dbReference>